<dbReference type="Proteomes" id="UP000219338">
    <property type="component" value="Unassembled WGS sequence"/>
</dbReference>
<keyword evidence="1" id="KW-0812">Transmembrane</keyword>
<name>A0A284QPD7_ARMOS</name>
<reference evidence="3" key="1">
    <citation type="journal article" date="2017" name="Nat. Ecol. Evol.">
        <title>Genome expansion and lineage-specific genetic innovations in the forest pathogenic fungi Armillaria.</title>
        <authorList>
            <person name="Sipos G."/>
            <person name="Prasanna A.N."/>
            <person name="Walter M.C."/>
            <person name="O'Connor E."/>
            <person name="Balint B."/>
            <person name="Krizsan K."/>
            <person name="Kiss B."/>
            <person name="Hess J."/>
            <person name="Varga T."/>
            <person name="Slot J."/>
            <person name="Riley R."/>
            <person name="Boka B."/>
            <person name="Rigling D."/>
            <person name="Barry K."/>
            <person name="Lee J."/>
            <person name="Mihaltcheva S."/>
            <person name="LaButti K."/>
            <person name="Lipzen A."/>
            <person name="Waldron R."/>
            <person name="Moloney N.M."/>
            <person name="Sperisen C."/>
            <person name="Kredics L."/>
            <person name="Vagvoelgyi C."/>
            <person name="Patrignani A."/>
            <person name="Fitzpatrick D."/>
            <person name="Nagy I."/>
            <person name="Doyle S."/>
            <person name="Anderson J.B."/>
            <person name="Grigoriev I.V."/>
            <person name="Gueldener U."/>
            <person name="Muensterkoetter M."/>
            <person name="Nagy L.G."/>
        </authorList>
    </citation>
    <scope>NUCLEOTIDE SEQUENCE [LARGE SCALE GENOMIC DNA]</scope>
    <source>
        <strain evidence="3">C18/9</strain>
    </source>
</reference>
<organism evidence="2 3">
    <name type="scientific">Armillaria ostoyae</name>
    <name type="common">Armillaria root rot fungus</name>
    <dbReference type="NCBI Taxonomy" id="47428"/>
    <lineage>
        <taxon>Eukaryota</taxon>
        <taxon>Fungi</taxon>
        <taxon>Dikarya</taxon>
        <taxon>Basidiomycota</taxon>
        <taxon>Agaricomycotina</taxon>
        <taxon>Agaricomycetes</taxon>
        <taxon>Agaricomycetidae</taxon>
        <taxon>Agaricales</taxon>
        <taxon>Marasmiineae</taxon>
        <taxon>Physalacriaceae</taxon>
        <taxon>Armillaria</taxon>
    </lineage>
</organism>
<feature type="transmembrane region" description="Helical" evidence="1">
    <location>
        <begin position="31"/>
        <end position="51"/>
    </location>
</feature>
<feature type="transmembrane region" description="Helical" evidence="1">
    <location>
        <begin position="63"/>
        <end position="85"/>
    </location>
</feature>
<keyword evidence="1" id="KW-0472">Membrane</keyword>
<evidence type="ECO:0000256" key="1">
    <source>
        <dbReference type="SAM" id="Phobius"/>
    </source>
</evidence>
<proteinExistence type="predicted"/>
<sequence>MATQTDIPPDLTNDDKASVFQILDAQLNSTILYALLHGIYTGILVVTLWNIFINKYWAIRRALIIVIILLHTLITIGFAATWSYMHSAFISNGQSFWTVYSKISGATQAAY</sequence>
<dbReference type="OMA" id="MCSAFIA"/>
<protein>
    <submittedName>
        <fullName evidence="2">Uncharacterized protein</fullName>
    </submittedName>
</protein>
<evidence type="ECO:0000313" key="3">
    <source>
        <dbReference type="Proteomes" id="UP000219338"/>
    </source>
</evidence>
<dbReference type="AlphaFoldDB" id="A0A284QPD7"/>
<dbReference type="EMBL" id="FUEG01000001">
    <property type="protein sequence ID" value="SJK98318.1"/>
    <property type="molecule type" value="Genomic_DNA"/>
</dbReference>
<keyword evidence="1" id="KW-1133">Transmembrane helix</keyword>
<keyword evidence="3" id="KW-1185">Reference proteome</keyword>
<dbReference type="OrthoDB" id="3029612at2759"/>
<accession>A0A284QPD7</accession>
<gene>
    <name evidence="2" type="ORF">ARMOST_01583</name>
</gene>
<evidence type="ECO:0000313" key="2">
    <source>
        <dbReference type="EMBL" id="SJK98318.1"/>
    </source>
</evidence>